<evidence type="ECO:0000313" key="2">
    <source>
        <dbReference type="EMBL" id="KAJ5477011.1"/>
    </source>
</evidence>
<dbReference type="Proteomes" id="UP001148312">
    <property type="component" value="Unassembled WGS sequence"/>
</dbReference>
<evidence type="ECO:0000313" key="3">
    <source>
        <dbReference type="Proteomes" id="UP001148312"/>
    </source>
</evidence>
<reference evidence="2" key="2">
    <citation type="journal article" date="2023" name="IMA Fungus">
        <title>Comparative genomic study of the Penicillium genus elucidates a diverse pangenome and 15 lateral gene transfer events.</title>
        <authorList>
            <person name="Petersen C."/>
            <person name="Sorensen T."/>
            <person name="Nielsen M.R."/>
            <person name="Sondergaard T.E."/>
            <person name="Sorensen J.L."/>
            <person name="Fitzpatrick D.A."/>
            <person name="Frisvad J.C."/>
            <person name="Nielsen K.L."/>
        </authorList>
    </citation>
    <scope>NUCLEOTIDE SEQUENCE</scope>
    <source>
        <strain evidence="2">IBT 30728</strain>
    </source>
</reference>
<keyword evidence="3" id="KW-1185">Reference proteome</keyword>
<comment type="caution">
    <text evidence="2">The sequence shown here is derived from an EMBL/GenBank/DDBJ whole genome shotgun (WGS) entry which is preliminary data.</text>
</comment>
<sequence length="68" mass="7567">MARSFTKRGLQEEEIQLHPQAKSGSGLESTAVDEAKGKYNPAKRVFSQASVPMYTELEVQTPRLRSVT</sequence>
<protein>
    <submittedName>
        <fullName evidence="2">Uncharacterized protein</fullName>
    </submittedName>
</protein>
<feature type="region of interest" description="Disordered" evidence="1">
    <location>
        <begin position="1"/>
        <end position="35"/>
    </location>
</feature>
<dbReference type="AlphaFoldDB" id="A0A9W9WUK7"/>
<organism evidence="2 3">
    <name type="scientific">Penicillium diatomitis</name>
    <dbReference type="NCBI Taxonomy" id="2819901"/>
    <lineage>
        <taxon>Eukaryota</taxon>
        <taxon>Fungi</taxon>
        <taxon>Dikarya</taxon>
        <taxon>Ascomycota</taxon>
        <taxon>Pezizomycotina</taxon>
        <taxon>Eurotiomycetes</taxon>
        <taxon>Eurotiomycetidae</taxon>
        <taxon>Eurotiales</taxon>
        <taxon>Aspergillaceae</taxon>
        <taxon>Penicillium</taxon>
    </lineage>
</organism>
<accession>A0A9W9WUK7</accession>
<dbReference type="EMBL" id="JAPWDQ010000010">
    <property type="protein sequence ID" value="KAJ5477011.1"/>
    <property type="molecule type" value="Genomic_DNA"/>
</dbReference>
<gene>
    <name evidence="2" type="ORF">N7539_007155</name>
</gene>
<reference evidence="2" key="1">
    <citation type="submission" date="2022-12" db="EMBL/GenBank/DDBJ databases">
        <authorList>
            <person name="Petersen C."/>
        </authorList>
    </citation>
    <scope>NUCLEOTIDE SEQUENCE</scope>
    <source>
        <strain evidence="2">IBT 30728</strain>
    </source>
</reference>
<proteinExistence type="predicted"/>
<name>A0A9W9WUK7_9EURO</name>
<dbReference type="RefSeq" id="XP_056787555.1">
    <property type="nucleotide sequence ID" value="XM_056936756.1"/>
</dbReference>
<dbReference type="GeneID" id="81627005"/>
<evidence type="ECO:0000256" key="1">
    <source>
        <dbReference type="SAM" id="MobiDB-lite"/>
    </source>
</evidence>